<reference evidence="9" key="2">
    <citation type="submission" date="2025-08" db="UniProtKB">
        <authorList>
            <consortium name="Ensembl"/>
        </authorList>
    </citation>
    <scope>IDENTIFICATION</scope>
</reference>
<dbReference type="AlphaFoldDB" id="A0A8C5I5M5"/>
<feature type="domain" description="Phospholipid/glycerol acyltransferase" evidence="8">
    <location>
        <begin position="129"/>
        <end position="258"/>
    </location>
</feature>
<dbReference type="GO" id="GO:0004366">
    <property type="term" value="F:glycerol-3-phosphate O-acyltransferase activity"/>
    <property type="evidence" value="ECO:0007669"/>
    <property type="project" value="TreeGrafter"/>
</dbReference>
<evidence type="ECO:0000313" key="10">
    <source>
        <dbReference type="Proteomes" id="UP000694680"/>
    </source>
</evidence>
<sequence length="608" mass="68639">MLKKRDDFEDILEERRNSSDLRYALKCYTPVLYKQLTPCTASDLKNMVLCSTQVHFVIAQVSKETGAAPEEVQAEASSILEEMAHRLQLGPIRFFAFVLCKVFKTLFRSVCVNEEGIQRLQQSIHEHPVVLLPSHRSYMDFLLMSYILYTYDLALPVIAAGMDFMGMKILGEMLRMSGAFFIRRSFGGDKLYWAVFSEYVRTMLKTGFAPVEFFLEGTRSRTSKSLTPKLGLLNIVMEPFLKGEVFDVALVPVSISYERILEESLYARELLGVPKPKESTSGLFKARKVLSENYGSIHVYFGQPVSVRSLAEGRVQRGQFNLIPRHIPRRPSEDVQGFVNDSAYQLLRAQEENMVLKPWVLLSSLLLRGGGMMMEELSEGAVWLRELCRQYGAFLHWPETRFNFKQSPDALTLNTGAQKGAGLTAEEELLSQAVIILSCASYRNQALHVFVRPALLATALQAAGSAHKQDVFNTFNFLRNMFANEFILCPGAAVQDFEEACFLLMKTGVVLMEQEEVLVTENGHRTITFLTSILDPFLQGYQVVCRFLCEASTESLTEAQFVPAVRTFIVRLLLSGLSFKHFSCFQTHSHCVCVCVCVCVCCRATKIL</sequence>
<keyword evidence="3 7" id="KW-0808">Transferase</keyword>
<dbReference type="GO" id="GO:0031966">
    <property type="term" value="C:mitochondrial membrane"/>
    <property type="evidence" value="ECO:0007669"/>
    <property type="project" value="TreeGrafter"/>
</dbReference>
<dbReference type="SMART" id="SM00563">
    <property type="entry name" value="PlsC"/>
    <property type="match status" value="1"/>
</dbReference>
<evidence type="ECO:0000256" key="1">
    <source>
        <dbReference type="ARBA" id="ARBA00004370"/>
    </source>
</evidence>
<dbReference type="GO" id="GO:0006631">
    <property type="term" value="P:fatty acid metabolic process"/>
    <property type="evidence" value="ECO:0007669"/>
    <property type="project" value="TreeGrafter"/>
</dbReference>
<dbReference type="PIRSF" id="PIRSF000437">
    <property type="entry name" value="GPAT_DHAPAT"/>
    <property type="match status" value="1"/>
</dbReference>
<comment type="subcellular location">
    <subcellularLocation>
        <location evidence="1">Membrane</location>
    </subcellularLocation>
</comment>
<comment type="similarity">
    <text evidence="2 7">Belongs to the GPAT/DAPAT family.</text>
</comment>
<reference evidence="9" key="3">
    <citation type="submission" date="2025-09" db="UniProtKB">
        <authorList>
            <consortium name="Ensembl"/>
        </authorList>
    </citation>
    <scope>IDENTIFICATION</scope>
</reference>
<keyword evidence="5 7" id="KW-0012">Acyltransferase</keyword>
<evidence type="ECO:0000256" key="6">
    <source>
        <dbReference type="ARBA" id="ARBA00025707"/>
    </source>
</evidence>
<name>A0A8C5I5M5_GOUWI</name>
<gene>
    <name evidence="9" type="primary">gnpat</name>
</gene>
<evidence type="ECO:0000256" key="5">
    <source>
        <dbReference type="ARBA" id="ARBA00023315"/>
    </source>
</evidence>
<dbReference type="GO" id="GO:0008611">
    <property type="term" value="P:ether lipid biosynthetic process"/>
    <property type="evidence" value="ECO:0007669"/>
    <property type="project" value="TreeGrafter"/>
</dbReference>
<dbReference type="PANTHER" id="PTHR12563">
    <property type="entry name" value="GLYCEROL-3-PHOSPHATE ACYLTRANSFERASE"/>
    <property type="match status" value="1"/>
</dbReference>
<dbReference type="InterPro" id="IPR041728">
    <property type="entry name" value="GPAT/DHAPAT_LPLAT"/>
</dbReference>
<keyword evidence="10" id="KW-1185">Reference proteome</keyword>
<organism evidence="9 10">
    <name type="scientific">Gouania willdenowi</name>
    <name type="common">Blunt-snouted clingfish</name>
    <name type="synonym">Lepadogaster willdenowi</name>
    <dbReference type="NCBI Taxonomy" id="441366"/>
    <lineage>
        <taxon>Eukaryota</taxon>
        <taxon>Metazoa</taxon>
        <taxon>Chordata</taxon>
        <taxon>Craniata</taxon>
        <taxon>Vertebrata</taxon>
        <taxon>Euteleostomi</taxon>
        <taxon>Actinopterygii</taxon>
        <taxon>Neopterygii</taxon>
        <taxon>Teleostei</taxon>
        <taxon>Neoteleostei</taxon>
        <taxon>Acanthomorphata</taxon>
        <taxon>Ovalentaria</taxon>
        <taxon>Blenniimorphae</taxon>
        <taxon>Blenniiformes</taxon>
        <taxon>Gobiesocoidei</taxon>
        <taxon>Gobiesocidae</taxon>
        <taxon>Gobiesocinae</taxon>
        <taxon>Gouania</taxon>
    </lineage>
</organism>
<evidence type="ECO:0000256" key="4">
    <source>
        <dbReference type="ARBA" id="ARBA00023136"/>
    </source>
</evidence>
<dbReference type="InterPro" id="IPR022284">
    <property type="entry name" value="GPAT/DHAPAT"/>
</dbReference>
<dbReference type="InterPro" id="IPR045520">
    <property type="entry name" value="GPAT/DHAPAT_C"/>
</dbReference>
<dbReference type="Pfam" id="PF19277">
    <property type="entry name" value="GPAT_C"/>
    <property type="match status" value="1"/>
</dbReference>
<proteinExistence type="inferred from homology"/>
<protein>
    <recommendedName>
        <fullName evidence="8">Phospholipid/glycerol acyltransferase domain-containing protein</fullName>
    </recommendedName>
</protein>
<evidence type="ECO:0000256" key="2">
    <source>
        <dbReference type="ARBA" id="ARBA00007937"/>
    </source>
</evidence>
<reference evidence="9" key="1">
    <citation type="submission" date="2020-06" db="EMBL/GenBank/DDBJ databases">
        <authorList>
            <consortium name="Wellcome Sanger Institute Data Sharing"/>
        </authorList>
    </citation>
    <scope>NUCLEOTIDE SEQUENCE [LARGE SCALE GENOMIC DNA]</scope>
</reference>
<accession>A0A8C5I5M5</accession>
<evidence type="ECO:0000259" key="8">
    <source>
        <dbReference type="SMART" id="SM00563"/>
    </source>
</evidence>
<keyword evidence="4" id="KW-0472">Membrane</keyword>
<dbReference type="InterPro" id="IPR002123">
    <property type="entry name" value="Plipid/glycerol_acylTrfase"/>
</dbReference>
<evidence type="ECO:0000256" key="3">
    <source>
        <dbReference type="ARBA" id="ARBA00022679"/>
    </source>
</evidence>
<dbReference type="GO" id="GO:0019432">
    <property type="term" value="P:triglyceride biosynthetic process"/>
    <property type="evidence" value="ECO:0007669"/>
    <property type="project" value="TreeGrafter"/>
</dbReference>
<dbReference type="Pfam" id="PF01553">
    <property type="entry name" value="Acyltransferase"/>
    <property type="match status" value="1"/>
</dbReference>
<dbReference type="PANTHER" id="PTHR12563:SF20">
    <property type="entry name" value="DIHYDROXYACETONE PHOSPHATE ACYLTRANSFERASE"/>
    <property type="match status" value="1"/>
</dbReference>
<dbReference type="GO" id="GO:0008654">
    <property type="term" value="P:phospholipid biosynthetic process"/>
    <property type="evidence" value="ECO:0007669"/>
    <property type="project" value="TreeGrafter"/>
</dbReference>
<dbReference type="CDD" id="cd07993">
    <property type="entry name" value="LPLAT_DHAPAT-like"/>
    <property type="match status" value="1"/>
</dbReference>
<dbReference type="Proteomes" id="UP000694680">
    <property type="component" value="Chromosome 24"/>
</dbReference>
<evidence type="ECO:0000256" key="7">
    <source>
        <dbReference type="PIRNR" id="PIRNR000437"/>
    </source>
</evidence>
<dbReference type="GO" id="GO:0005778">
    <property type="term" value="C:peroxisomal membrane"/>
    <property type="evidence" value="ECO:0007669"/>
    <property type="project" value="TreeGrafter"/>
</dbReference>
<evidence type="ECO:0000313" key="9">
    <source>
        <dbReference type="Ensembl" id="ENSGWIP00000055917.1"/>
    </source>
</evidence>
<dbReference type="Ensembl" id="ENSGWIT00000060189.1">
    <property type="protein sequence ID" value="ENSGWIP00000055917.1"/>
    <property type="gene ID" value="ENSGWIG00000026557.1"/>
</dbReference>
<dbReference type="GO" id="GO:0016287">
    <property type="term" value="F:glycerone-phosphate O-acyltransferase activity"/>
    <property type="evidence" value="ECO:0007669"/>
    <property type="project" value="TreeGrafter"/>
</dbReference>
<comment type="pathway">
    <text evidence="6">Phospholipid metabolism.</text>
</comment>
<dbReference type="SUPFAM" id="SSF69593">
    <property type="entry name" value="Glycerol-3-phosphate (1)-acyltransferase"/>
    <property type="match status" value="1"/>
</dbReference>